<evidence type="ECO:0000313" key="2">
    <source>
        <dbReference type="EMBL" id="MFC0201145.1"/>
    </source>
</evidence>
<evidence type="ECO:0000313" key="3">
    <source>
        <dbReference type="Proteomes" id="UP001589795"/>
    </source>
</evidence>
<dbReference type="RefSeq" id="WP_265507028.1">
    <property type="nucleotide sequence ID" value="NZ_JAOTBE010000022.1"/>
</dbReference>
<name>A0ABV6CK81_9RHOB</name>
<feature type="transmembrane region" description="Helical" evidence="1">
    <location>
        <begin position="30"/>
        <end position="47"/>
    </location>
</feature>
<evidence type="ECO:0000256" key="1">
    <source>
        <dbReference type="SAM" id="Phobius"/>
    </source>
</evidence>
<comment type="caution">
    <text evidence="2">The sequence shown here is derived from an EMBL/GenBank/DDBJ whole genome shotgun (WGS) entry which is preliminary data.</text>
</comment>
<organism evidence="2 3">
    <name type="scientific">Paracoccus rhizosphaerae</name>
    <dbReference type="NCBI Taxonomy" id="1133347"/>
    <lineage>
        <taxon>Bacteria</taxon>
        <taxon>Pseudomonadati</taxon>
        <taxon>Pseudomonadota</taxon>
        <taxon>Alphaproteobacteria</taxon>
        <taxon>Rhodobacterales</taxon>
        <taxon>Paracoccaceae</taxon>
        <taxon>Paracoccus</taxon>
    </lineage>
</organism>
<accession>A0ABV6CK81</accession>
<keyword evidence="1" id="KW-1133">Transmembrane helix</keyword>
<keyword evidence="3" id="KW-1185">Reference proteome</keyword>
<protein>
    <submittedName>
        <fullName evidence="2">Uncharacterized protein</fullName>
    </submittedName>
</protein>
<feature type="transmembrane region" description="Helical" evidence="1">
    <location>
        <begin position="67"/>
        <end position="89"/>
    </location>
</feature>
<dbReference type="EMBL" id="JBHLWQ010000119">
    <property type="protein sequence ID" value="MFC0201145.1"/>
    <property type="molecule type" value="Genomic_DNA"/>
</dbReference>
<feature type="transmembrane region" description="Helical" evidence="1">
    <location>
        <begin position="109"/>
        <end position="132"/>
    </location>
</feature>
<gene>
    <name evidence="2" type="ORF">ACFFIZ_12725</name>
</gene>
<sequence>MTRKPESHRPPETKDEDSDLILARQEGREALTPWVGWFLAPMAWALHQGGGYAMAPWLCEFQVRWPYHVLTAVVLTMCAAGFGAALHALRRGRKVRPHRSAERLRMMALVGFMLCAAACGGIVVEYAGSFWIELCTGV</sequence>
<dbReference type="Proteomes" id="UP001589795">
    <property type="component" value="Unassembled WGS sequence"/>
</dbReference>
<reference evidence="2 3" key="1">
    <citation type="submission" date="2024-09" db="EMBL/GenBank/DDBJ databases">
        <authorList>
            <person name="Sun Q."/>
            <person name="Mori K."/>
        </authorList>
    </citation>
    <scope>NUCLEOTIDE SEQUENCE [LARGE SCALE GENOMIC DNA]</scope>
    <source>
        <strain evidence="2 3">CCM 7904</strain>
    </source>
</reference>
<keyword evidence="1" id="KW-0812">Transmembrane</keyword>
<keyword evidence="1" id="KW-0472">Membrane</keyword>
<proteinExistence type="predicted"/>